<dbReference type="InterPro" id="IPR001357">
    <property type="entry name" value="BRCT_dom"/>
</dbReference>
<dbReference type="Pfam" id="PF00533">
    <property type="entry name" value="BRCT"/>
    <property type="match status" value="1"/>
</dbReference>
<proteinExistence type="predicted"/>
<comment type="caution">
    <text evidence="2">The sequence shown here is derived from an EMBL/GenBank/DDBJ whole genome shotgun (WGS) entry which is preliminary data.</text>
</comment>
<protein>
    <submittedName>
        <fullName evidence="2">BRCT domain-containing protein</fullName>
    </submittedName>
</protein>
<name>A0ABY2AP08_9GAMM</name>
<dbReference type="RefSeq" id="WP_131414146.1">
    <property type="nucleotide sequence ID" value="NZ_SJXE01000001.1"/>
</dbReference>
<evidence type="ECO:0000313" key="2">
    <source>
        <dbReference type="EMBL" id="TCI04757.1"/>
    </source>
</evidence>
<dbReference type="EMBL" id="SJXE01000001">
    <property type="protein sequence ID" value="TCI04757.1"/>
    <property type="molecule type" value="Genomic_DNA"/>
</dbReference>
<dbReference type="InterPro" id="IPR036420">
    <property type="entry name" value="BRCT_dom_sf"/>
</dbReference>
<gene>
    <name evidence="2" type="ORF">EZV61_01945</name>
</gene>
<reference evidence="2 3" key="1">
    <citation type="submission" date="2019-02" db="EMBL/GenBank/DDBJ databases">
        <title>Corallincola luteus sp. nov., a marine bacterium isolated from surface sediment of Bohai Sea in China.</title>
        <authorList>
            <person name="Ren Q."/>
        </authorList>
    </citation>
    <scope>NUCLEOTIDE SEQUENCE [LARGE SCALE GENOMIC DNA]</scope>
    <source>
        <strain evidence="2 3">DASS28</strain>
    </source>
</reference>
<keyword evidence="3" id="KW-1185">Reference proteome</keyword>
<evidence type="ECO:0000259" key="1">
    <source>
        <dbReference type="Pfam" id="PF00533"/>
    </source>
</evidence>
<feature type="domain" description="BRCT" evidence="1">
    <location>
        <begin position="111"/>
        <end position="179"/>
    </location>
</feature>
<evidence type="ECO:0000313" key="3">
    <source>
        <dbReference type="Proteomes" id="UP000292554"/>
    </source>
</evidence>
<dbReference type="Gene3D" id="3.40.50.10190">
    <property type="entry name" value="BRCT domain"/>
    <property type="match status" value="1"/>
</dbReference>
<organism evidence="2 3">
    <name type="scientific">Corallincola luteus</name>
    <dbReference type="NCBI Taxonomy" id="1775177"/>
    <lineage>
        <taxon>Bacteria</taxon>
        <taxon>Pseudomonadati</taxon>
        <taxon>Pseudomonadota</taxon>
        <taxon>Gammaproteobacteria</taxon>
        <taxon>Alteromonadales</taxon>
        <taxon>Psychromonadaceae</taxon>
        <taxon>Corallincola</taxon>
    </lineage>
</organism>
<accession>A0ABY2AP08</accession>
<dbReference type="Proteomes" id="UP000292554">
    <property type="component" value="Unassembled WGS sequence"/>
</dbReference>
<sequence>MSSLLFSAEIQNPELAAVAHCLSAIALRQSDAACFTDGFEFPLSVSIAWDIDRPSDLQLETPTSVAFEFFDQLYLALVSAGAEFRTVKLFDSATGSYHVWELSIDPDEIEFEGQHILLLGELDDPEEIEELIEDAVFQQQLAADTSLVIVGESADPSILGEIKKRKLTIITEEEFWDCMQAC</sequence>